<dbReference type="EMBL" id="CM041535">
    <property type="protein sequence ID" value="KAI3372006.1"/>
    <property type="molecule type" value="Genomic_DNA"/>
</dbReference>
<sequence>MSNSSRGLSLVLPLTSFGNVLMFLFNISLAATIIFLNVSVSLSILMSRALRSENRFMYMLSTCFSDICTGVSYYYVGVLDVRDSFESPTRTFYIVPTFLGLSYMAILAAQADRYHVVVSPFTYSQCMTRNRTLLVIFTYWVYAFFIVAVHNLVPVGVARTITSLGTFAGNIFTVIIMIGLNIRLFIIARFQLERDPPSEERDSKRSSVYLILVVAASFLVTWLPIFCHITACSFMGVTCYTFKNEGTDPLRILPRVNASITPILYIRGCTAIRATLLNKVWRPCCGRRGCSFRGNRRASGERFGTAPRLRHPRNVKHQRKAWRIGLILDLHRPATPGTLRATGEIKHYNLRPGGIIIKVMMGGSGKAKLPGGRGAEKVAKPSHSGMFSLLHSGLVPIQMWVRALGGARVGRERDRERAREGKKERRKVEMELPNHAKQLLLQLNQQRAKGFLCDVIIVVENALFRAHKNILAASSIYFKSLVLHDNLINLDTEMVNPSVFRQVLDFIYTGKLLSSSDQSSEQNFSALLTAASYLQLHDLAALCRKKLKRSGGKPLPGKPSTPGPISRLRLNNQRLSSSTPTGPNNHYPPTPSDADQPQPDEGIRDKLSDDEMFVGSSGRNGNGGNGSSNGNLSSGGSAGEPDLGLDLSKKSPPSAGGDTCGSENMDLNSSSKASEETPNQPDGPPPQKKSRQGARKNEWPKKEASGLKSEDHDKPLVNGVIVGPKDGRSSGVGGGSGSSFASDQSFQCKDEDEGGENGQDHSDESGQSDGESAGGRGGTGVGHQSANYVSEQLNAHVETHTEDELYIKEEGGTFVKEEDEEEAEDLSAPRGTMTRHMRSHLGLKPFACEECGMRFTRQYRLTEHMRVHSGEKPYECQLCGGKFTQQRNLISHLRMHTSPS</sequence>
<evidence type="ECO:0000313" key="2">
    <source>
        <dbReference type="Proteomes" id="UP000831701"/>
    </source>
</evidence>
<name>A0ACB8WWA0_9TELE</name>
<evidence type="ECO:0000313" key="1">
    <source>
        <dbReference type="EMBL" id="KAI3372006.1"/>
    </source>
</evidence>
<keyword evidence="2" id="KW-1185">Reference proteome</keyword>
<reference evidence="1" key="1">
    <citation type="submission" date="2022-04" db="EMBL/GenBank/DDBJ databases">
        <title>Jade perch genome.</title>
        <authorList>
            <person name="Chao B."/>
        </authorList>
    </citation>
    <scope>NUCLEOTIDE SEQUENCE</scope>
    <source>
        <strain evidence="1">CB-2022</strain>
    </source>
</reference>
<accession>A0ACB8WWA0</accession>
<comment type="caution">
    <text evidence="1">The sequence shown here is derived from an EMBL/GenBank/DDBJ whole genome shotgun (WGS) entry which is preliminary data.</text>
</comment>
<gene>
    <name evidence="1" type="ORF">L3Q82_006877</name>
</gene>
<dbReference type="Proteomes" id="UP000831701">
    <property type="component" value="Chromosome 5"/>
</dbReference>
<protein>
    <submittedName>
        <fullName evidence="1">Uncharacterized protein</fullName>
    </submittedName>
</protein>
<organism evidence="1 2">
    <name type="scientific">Scortum barcoo</name>
    <name type="common">barcoo grunter</name>
    <dbReference type="NCBI Taxonomy" id="214431"/>
    <lineage>
        <taxon>Eukaryota</taxon>
        <taxon>Metazoa</taxon>
        <taxon>Chordata</taxon>
        <taxon>Craniata</taxon>
        <taxon>Vertebrata</taxon>
        <taxon>Euteleostomi</taxon>
        <taxon>Actinopterygii</taxon>
        <taxon>Neopterygii</taxon>
        <taxon>Teleostei</taxon>
        <taxon>Neoteleostei</taxon>
        <taxon>Acanthomorphata</taxon>
        <taxon>Eupercaria</taxon>
        <taxon>Centrarchiformes</taxon>
        <taxon>Terapontoidei</taxon>
        <taxon>Terapontidae</taxon>
        <taxon>Scortum</taxon>
    </lineage>
</organism>
<proteinExistence type="predicted"/>